<proteinExistence type="inferred from homology"/>
<evidence type="ECO:0000256" key="2">
    <source>
        <dbReference type="ARBA" id="ARBA00022649"/>
    </source>
</evidence>
<organism evidence="4 6">
    <name type="scientific">Micrococcus lylae</name>
    <dbReference type="NCBI Taxonomy" id="1273"/>
    <lineage>
        <taxon>Bacteria</taxon>
        <taxon>Bacillati</taxon>
        <taxon>Actinomycetota</taxon>
        <taxon>Actinomycetes</taxon>
        <taxon>Micrococcales</taxon>
        <taxon>Micrococcaceae</taxon>
        <taxon>Micrococcus</taxon>
    </lineage>
</organism>
<reference evidence="4 6" key="1">
    <citation type="submission" date="2017-02" db="EMBL/GenBank/DDBJ databases">
        <authorList>
            <person name="Peterson S.W."/>
        </authorList>
    </citation>
    <scope>NUCLEOTIDE SEQUENCE [LARGE SCALE GENOMIC DNA]</scope>
    <source>
        <strain evidence="4 6">2B3F</strain>
    </source>
</reference>
<keyword evidence="2" id="KW-1277">Toxin-antitoxin system</keyword>
<name>A0A1R4IAW5_9MICC</name>
<dbReference type="Proteomes" id="UP000297477">
    <property type="component" value="Unassembled WGS sequence"/>
</dbReference>
<dbReference type="EMBL" id="SPKT01000007">
    <property type="protein sequence ID" value="TFH99799.1"/>
    <property type="molecule type" value="Genomic_DNA"/>
</dbReference>
<dbReference type="InterPro" id="IPR011067">
    <property type="entry name" value="Plasmid_toxin/cell-grow_inhib"/>
</dbReference>
<dbReference type="RefSeq" id="WP_067191613.1">
    <property type="nucleotide sequence ID" value="NZ_FUKP01000007.1"/>
</dbReference>
<keyword evidence="7" id="KW-1185">Reference proteome</keyword>
<dbReference type="Pfam" id="PF02452">
    <property type="entry name" value="PemK_toxin"/>
    <property type="match status" value="1"/>
</dbReference>
<protein>
    <submittedName>
        <fullName evidence="4">RNA 3'-terminal phosphate cyclase</fullName>
        <ecNumber evidence="4">6.5.1.4</ecNumber>
    </submittedName>
    <submittedName>
        <fullName evidence="5">Type II toxin-antitoxin system PemK/MazF family toxin</fullName>
    </submittedName>
</protein>
<sequence>MGIDLMRAVTLARRIYRTVQQRRRADGGRRQGPDPRGTAPAPRRRGAGTQSQRGTGAQTDQQRVSRYPGDFTGRTRVEYAPVPGPQAGPGEVVWTWVPFEELDGRGKDRPVLIVGHDDGHLLGLMLTSKDRNNDHVSDPDYVDIGSGAWDSKGRPSEAKLDRIVRVDPQDVRREGGVLDRSRFDAVAQALADRRGWSR</sequence>
<dbReference type="EC" id="6.5.1.4" evidence="4"/>
<dbReference type="OrthoDB" id="5184628at2"/>
<comment type="similarity">
    <text evidence="1">Belongs to the PemK/MazF family.</text>
</comment>
<dbReference type="Gene3D" id="2.30.30.110">
    <property type="match status" value="1"/>
</dbReference>
<evidence type="ECO:0000313" key="4">
    <source>
        <dbReference type="EMBL" id="SJN16866.1"/>
    </source>
</evidence>
<evidence type="ECO:0000256" key="1">
    <source>
        <dbReference type="ARBA" id="ARBA00007521"/>
    </source>
</evidence>
<dbReference type="Proteomes" id="UP000196230">
    <property type="component" value="Unassembled WGS sequence"/>
</dbReference>
<feature type="compositionally biased region" description="Polar residues" evidence="3">
    <location>
        <begin position="50"/>
        <end position="64"/>
    </location>
</feature>
<gene>
    <name evidence="5" type="ORF">E4A49_05025</name>
    <name evidence="4" type="ORF">FM125_01190</name>
</gene>
<feature type="compositionally biased region" description="Basic and acidic residues" evidence="3">
    <location>
        <begin position="23"/>
        <end position="33"/>
    </location>
</feature>
<dbReference type="EMBL" id="FUKP01000007">
    <property type="protein sequence ID" value="SJN16866.1"/>
    <property type="molecule type" value="Genomic_DNA"/>
</dbReference>
<dbReference type="GO" id="GO:0003677">
    <property type="term" value="F:DNA binding"/>
    <property type="evidence" value="ECO:0007669"/>
    <property type="project" value="InterPro"/>
</dbReference>
<reference evidence="5 7" key="2">
    <citation type="submission" date="2019-03" db="EMBL/GenBank/DDBJ databases">
        <title>Reclassification of Micrococcus aloeverae and Micrococcus yunnanensis as later heterotypic synonyms of Micrococcus luteus.</title>
        <authorList>
            <person name="Huang C.-H."/>
        </authorList>
    </citation>
    <scope>NUCLEOTIDE SEQUENCE [LARGE SCALE GENOMIC DNA]</scope>
    <source>
        <strain evidence="5 7">BCRC 12151</strain>
    </source>
</reference>
<keyword evidence="4" id="KW-0436">Ligase</keyword>
<evidence type="ECO:0000313" key="5">
    <source>
        <dbReference type="EMBL" id="TFH99799.1"/>
    </source>
</evidence>
<evidence type="ECO:0000256" key="3">
    <source>
        <dbReference type="SAM" id="MobiDB-lite"/>
    </source>
</evidence>
<dbReference type="InterPro" id="IPR003477">
    <property type="entry name" value="PemK-like"/>
</dbReference>
<evidence type="ECO:0000313" key="6">
    <source>
        <dbReference type="Proteomes" id="UP000196230"/>
    </source>
</evidence>
<evidence type="ECO:0000313" key="7">
    <source>
        <dbReference type="Proteomes" id="UP000297477"/>
    </source>
</evidence>
<dbReference type="AlphaFoldDB" id="A0A1R4IAW5"/>
<feature type="region of interest" description="Disordered" evidence="3">
    <location>
        <begin position="19"/>
        <end position="87"/>
    </location>
</feature>
<dbReference type="SUPFAM" id="SSF50118">
    <property type="entry name" value="Cell growth inhibitor/plasmid maintenance toxic component"/>
    <property type="match status" value="1"/>
</dbReference>
<dbReference type="GO" id="GO:0003963">
    <property type="term" value="F:RNA-3'-phosphate cyclase activity"/>
    <property type="evidence" value="ECO:0007669"/>
    <property type="project" value="UniProtKB-EC"/>
</dbReference>
<accession>A0A1R4IAW5</accession>